<comment type="caution">
    <text evidence="2">The sequence shown here is derived from an EMBL/GenBank/DDBJ whole genome shotgun (WGS) entry which is preliminary data.</text>
</comment>
<dbReference type="EMBL" id="MZZM01000001">
    <property type="protein sequence ID" value="ORJ64884.1"/>
    <property type="molecule type" value="Genomic_DNA"/>
</dbReference>
<accession>A0A1X0YI62</accession>
<organism evidence="2 3">
    <name type="scientific">Mycobacterium simiae</name>
    <name type="common">Mycobacterium habana</name>
    <dbReference type="NCBI Taxonomy" id="1784"/>
    <lineage>
        <taxon>Bacteria</taxon>
        <taxon>Bacillati</taxon>
        <taxon>Actinomycetota</taxon>
        <taxon>Actinomycetes</taxon>
        <taxon>Mycobacteriales</taxon>
        <taxon>Mycobacteriaceae</taxon>
        <taxon>Mycobacterium</taxon>
        <taxon>Mycobacterium simiae complex</taxon>
    </lineage>
</organism>
<proteinExistence type="predicted"/>
<evidence type="ECO:0000313" key="2">
    <source>
        <dbReference type="EMBL" id="ORJ64884.1"/>
    </source>
</evidence>
<dbReference type="Gene3D" id="3.40.50.1820">
    <property type="entry name" value="alpha/beta hydrolase"/>
    <property type="match status" value="1"/>
</dbReference>
<dbReference type="AlphaFoldDB" id="A0A1X0YI62"/>
<reference evidence="2 3" key="1">
    <citation type="submission" date="2017-03" db="EMBL/GenBank/DDBJ databases">
        <title>Genomic insights into Mycobacterium simiae human colonization.</title>
        <authorList>
            <person name="Steffani J.L."/>
            <person name="Brunck M.E."/>
            <person name="Cruz E."/>
            <person name="Montiel R."/>
            <person name="Barona F."/>
        </authorList>
    </citation>
    <scope>NUCLEOTIDE SEQUENCE [LARGE SCALE GENOMIC DNA]</scope>
    <source>
        <strain evidence="2 3">MsiGto</strain>
    </source>
</reference>
<dbReference type="RefSeq" id="WP_082811074.1">
    <property type="nucleotide sequence ID" value="NZ_MZZM01000001.1"/>
</dbReference>
<dbReference type="PIRSF" id="PIRSF029171">
    <property type="entry name" value="Esterase_LipA"/>
    <property type="match status" value="1"/>
</dbReference>
<feature type="compositionally biased region" description="Polar residues" evidence="1">
    <location>
        <begin position="373"/>
        <end position="383"/>
    </location>
</feature>
<evidence type="ECO:0000256" key="1">
    <source>
        <dbReference type="SAM" id="MobiDB-lite"/>
    </source>
</evidence>
<protein>
    <recommendedName>
        <fullName evidence="4">Lipase</fullName>
    </recommendedName>
</protein>
<evidence type="ECO:0000313" key="3">
    <source>
        <dbReference type="Proteomes" id="UP000193040"/>
    </source>
</evidence>
<dbReference type="InterPro" id="IPR029058">
    <property type="entry name" value="AB_hydrolase_fold"/>
</dbReference>
<dbReference type="GO" id="GO:0016042">
    <property type="term" value="P:lipid catabolic process"/>
    <property type="evidence" value="ECO:0007669"/>
    <property type="project" value="InterPro"/>
</dbReference>
<dbReference type="GO" id="GO:0004806">
    <property type="term" value="F:triacylglycerol lipase activity"/>
    <property type="evidence" value="ECO:0007669"/>
    <property type="project" value="InterPro"/>
</dbReference>
<keyword evidence="3" id="KW-1185">Reference proteome</keyword>
<evidence type="ECO:0008006" key="4">
    <source>
        <dbReference type="Google" id="ProtNLM"/>
    </source>
</evidence>
<dbReference type="Gene3D" id="1.10.260.130">
    <property type="match status" value="1"/>
</dbReference>
<dbReference type="InterPro" id="IPR005152">
    <property type="entry name" value="Lipase_secreted"/>
</dbReference>
<name>A0A1X0YI62_MYCSI</name>
<dbReference type="PANTHER" id="PTHR34853:SF1">
    <property type="entry name" value="LIPASE 5"/>
    <property type="match status" value="1"/>
</dbReference>
<dbReference type="Proteomes" id="UP000193040">
    <property type="component" value="Unassembled WGS sequence"/>
</dbReference>
<sequence>MTMLKPEDDLFYNFPLCGENHCPGELLRARNVEIETATPCSASQVVYVSTGARGQRIAVSGTLLRPTVGWRGPGPRPIISYGMGVHGLSRNVAPSYLMRLGKEIEVALLDQALARGWNVAVTDGDGLGMPGPHTYGAGRPGGHAMLDIVRAAAHSDLMRDDASFPVALWGYSEGGRCAAWAAELQPTYAPELDLRAVAAGGVPADLYKMARAIDGGQFSGLGLAVVVGLMHAYDDPALGRVLNARGRAAAESAARMDVTKLIREHPEEIRRHTVRDEPWDEPVWRSLLEQERNGRIGPKVPVYLYHLEDDQLVPTEQARALHANYVALGVDVTWTTVRADNHLAGAFEGAPHALWWLNQRLGIPRWGAAAENSARTPQGSTRPDQAGGHLLIE</sequence>
<dbReference type="SUPFAM" id="SSF53474">
    <property type="entry name" value="alpha/beta-Hydrolases"/>
    <property type="match status" value="1"/>
</dbReference>
<dbReference type="PANTHER" id="PTHR34853">
    <property type="match status" value="1"/>
</dbReference>
<feature type="region of interest" description="Disordered" evidence="1">
    <location>
        <begin position="370"/>
        <end position="393"/>
    </location>
</feature>
<dbReference type="Pfam" id="PF03583">
    <property type="entry name" value="LIP"/>
    <property type="match status" value="1"/>
</dbReference>
<gene>
    <name evidence="2" type="ORF">B5M45_01110</name>
</gene>